<dbReference type="PANTHER" id="PTHR45730:SF122">
    <property type="entry name" value="C2H2 AND C2HC ZINC FINGERS SUPERFAMILY PROTEIN"/>
    <property type="match status" value="1"/>
</dbReference>
<keyword evidence="1" id="KW-0862">Zinc</keyword>
<reference evidence="4" key="1">
    <citation type="submission" date="2021-01" db="EMBL/GenBank/DDBJ databases">
        <authorList>
            <person name="Bezrukov I."/>
        </authorList>
    </citation>
    <scope>NUCLEOTIDE SEQUENCE</scope>
</reference>
<evidence type="ECO:0000259" key="3">
    <source>
        <dbReference type="PROSITE" id="PS50157"/>
    </source>
</evidence>
<proteinExistence type="predicted"/>
<dbReference type="Proteomes" id="UP000682877">
    <property type="component" value="Chromosome 6"/>
</dbReference>
<dbReference type="Gene3D" id="3.30.160.60">
    <property type="entry name" value="Classic Zinc Finger"/>
    <property type="match status" value="1"/>
</dbReference>
<dbReference type="PROSITE" id="PS00028">
    <property type="entry name" value="ZINC_FINGER_C2H2_1"/>
    <property type="match status" value="1"/>
</dbReference>
<dbReference type="InterPro" id="IPR045320">
    <property type="entry name" value="JAGGED/SL1-like"/>
</dbReference>
<dbReference type="GO" id="GO:0003700">
    <property type="term" value="F:DNA-binding transcription factor activity"/>
    <property type="evidence" value="ECO:0007669"/>
    <property type="project" value="InterPro"/>
</dbReference>
<dbReference type="GO" id="GO:0008270">
    <property type="term" value="F:zinc ion binding"/>
    <property type="evidence" value="ECO:0007669"/>
    <property type="project" value="UniProtKB-KW"/>
</dbReference>
<evidence type="ECO:0000313" key="4">
    <source>
        <dbReference type="EMBL" id="CAE6086868.1"/>
    </source>
</evidence>
<protein>
    <recommendedName>
        <fullName evidence="3">C2H2-type domain-containing protein</fullName>
    </recommendedName>
</protein>
<dbReference type="InterPro" id="IPR036236">
    <property type="entry name" value="Znf_C2H2_sf"/>
</dbReference>
<dbReference type="EMBL" id="LR999456">
    <property type="protein sequence ID" value="CAE6086868.1"/>
    <property type="molecule type" value="Genomic_DNA"/>
</dbReference>
<evidence type="ECO:0000256" key="1">
    <source>
        <dbReference type="PROSITE-ProRule" id="PRU00042"/>
    </source>
</evidence>
<feature type="region of interest" description="Disordered" evidence="2">
    <location>
        <begin position="129"/>
        <end position="160"/>
    </location>
</feature>
<feature type="region of interest" description="Disordered" evidence="2">
    <location>
        <begin position="1"/>
        <end position="29"/>
    </location>
</feature>
<feature type="compositionally biased region" description="Polar residues" evidence="2">
    <location>
        <begin position="202"/>
        <end position="211"/>
    </location>
</feature>
<dbReference type="SUPFAM" id="SSF57667">
    <property type="entry name" value="beta-beta-alpha zinc fingers"/>
    <property type="match status" value="1"/>
</dbReference>
<keyword evidence="1" id="KW-0479">Metal-binding</keyword>
<dbReference type="Pfam" id="PF13912">
    <property type="entry name" value="zf-C2H2_6"/>
    <property type="match status" value="1"/>
</dbReference>
<gene>
    <name evidence="4" type="ORF">AARE701A_LOCUS14511</name>
</gene>
<evidence type="ECO:0000313" key="5">
    <source>
        <dbReference type="Proteomes" id="UP000682877"/>
    </source>
</evidence>
<dbReference type="PROSITE" id="PS50157">
    <property type="entry name" value="ZINC_FINGER_C2H2_2"/>
    <property type="match status" value="1"/>
</dbReference>
<evidence type="ECO:0000256" key="2">
    <source>
        <dbReference type="SAM" id="MobiDB-lite"/>
    </source>
</evidence>
<accession>A0A8S2AEU3</accession>
<name>A0A8S2AEU3_ARAAE</name>
<dbReference type="AlphaFoldDB" id="A0A8S2AEU3"/>
<keyword evidence="5" id="KW-1185">Reference proteome</keyword>
<keyword evidence="1" id="KW-0863">Zinc-finger</keyword>
<feature type="domain" description="C2H2-type" evidence="3">
    <location>
        <begin position="34"/>
        <end position="61"/>
    </location>
</feature>
<feature type="compositionally biased region" description="Low complexity" evidence="2">
    <location>
        <begin position="150"/>
        <end position="160"/>
    </location>
</feature>
<dbReference type="InterPro" id="IPR013087">
    <property type="entry name" value="Znf_C2H2_type"/>
</dbReference>
<feature type="compositionally biased region" description="Low complexity" evidence="2">
    <location>
        <begin position="10"/>
        <end position="25"/>
    </location>
</feature>
<feature type="region of interest" description="Disordered" evidence="2">
    <location>
        <begin position="174"/>
        <end position="211"/>
    </location>
</feature>
<dbReference type="PANTHER" id="PTHR45730">
    <property type="entry name" value="ZINC FINGER PROTEIN JAGGED"/>
    <property type="match status" value="1"/>
</dbReference>
<sequence>MDPIDNEMLSSDSNYNSDISDDASATGSIENPMYKCKYCPRKFDKTQALGGHQNAHRKEREVKKQHEAFLAHLNQPEPDLYLYSYLHPHSFPNHYALPSGFEQRRYKVDRIDNMSMVYNHYMGSSSSGFLGLRNDPSQGMDRGSTFNGIPSQTQPQPQPLLSASSPVCLDLCLGVGSSQTQPQPEEPNDATEGTDAEKENDCSSLSLSLKL</sequence>
<organism evidence="4 5">
    <name type="scientific">Arabidopsis arenosa</name>
    <name type="common">Sand rock-cress</name>
    <name type="synonym">Cardaminopsis arenosa</name>
    <dbReference type="NCBI Taxonomy" id="38785"/>
    <lineage>
        <taxon>Eukaryota</taxon>
        <taxon>Viridiplantae</taxon>
        <taxon>Streptophyta</taxon>
        <taxon>Embryophyta</taxon>
        <taxon>Tracheophyta</taxon>
        <taxon>Spermatophyta</taxon>
        <taxon>Magnoliopsida</taxon>
        <taxon>eudicotyledons</taxon>
        <taxon>Gunneridae</taxon>
        <taxon>Pentapetalae</taxon>
        <taxon>rosids</taxon>
        <taxon>malvids</taxon>
        <taxon>Brassicales</taxon>
        <taxon>Brassicaceae</taxon>
        <taxon>Camelineae</taxon>
        <taxon>Arabidopsis</taxon>
    </lineage>
</organism>